<reference evidence="2" key="1">
    <citation type="journal article" date="2011" name="BMC Evol. Biol.">
        <title>Evidence for maintenance of sex determinants but not of sexual stages in red yeasts, a group of early diverged basidiomycetes.</title>
        <authorList>
            <person name="Coelho M.A."/>
            <person name="Goncalves P."/>
            <person name="Sampaio J.P."/>
        </authorList>
    </citation>
    <scope>NUCLEOTIDE SEQUENCE</scope>
    <source>
        <strain evidence="2">CRUB 1033</strain>
    </source>
</reference>
<protein>
    <submittedName>
        <fullName evidence="2">Homeodomain transcription factor HD2</fullName>
    </submittedName>
</protein>
<proteinExistence type="predicted"/>
<name>G8H2N7_9BASI</name>
<feature type="signal peptide" evidence="1">
    <location>
        <begin position="1"/>
        <end position="15"/>
    </location>
</feature>
<dbReference type="GO" id="GO:0003677">
    <property type="term" value="F:DNA binding"/>
    <property type="evidence" value="ECO:0007669"/>
    <property type="project" value="UniProtKB-KW"/>
</dbReference>
<accession>G8H2N7</accession>
<sequence length="138" mass="14527">MAAAVHALLAAGAEALLCHPALQSLPPAPPRPSFLSTQSPRLAPSPFESLDVALLHAGCSANAARALAAAYEDGCRELASQCTASYSAGLAGVQGAVGAGDEHIYPRWQQAFLSAIERRYRRSADNMRDRILDEVRSA</sequence>
<keyword evidence="2" id="KW-0371">Homeobox</keyword>
<evidence type="ECO:0000256" key="1">
    <source>
        <dbReference type="SAM" id="SignalP"/>
    </source>
</evidence>
<organism evidence="2">
    <name type="scientific">Rhodotorula babjevae</name>
    <dbReference type="NCBI Taxonomy" id="86837"/>
    <lineage>
        <taxon>Eukaryota</taxon>
        <taxon>Fungi</taxon>
        <taxon>Dikarya</taxon>
        <taxon>Basidiomycota</taxon>
        <taxon>Pucciniomycotina</taxon>
        <taxon>Microbotryomycetes</taxon>
        <taxon>Sporidiobolales</taxon>
        <taxon>Sporidiobolaceae</taxon>
        <taxon>Rhodotorula</taxon>
    </lineage>
</organism>
<dbReference type="AlphaFoldDB" id="G8H2N7"/>
<keyword evidence="2" id="KW-0238">DNA-binding</keyword>
<gene>
    <name evidence="2" type="primary">HD2</name>
</gene>
<keyword evidence="1" id="KW-0732">Signal</keyword>
<evidence type="ECO:0000313" key="2">
    <source>
        <dbReference type="EMBL" id="AER30245.1"/>
    </source>
</evidence>
<dbReference type="EMBL" id="JN246615">
    <property type="protein sequence ID" value="AER30245.1"/>
    <property type="molecule type" value="Genomic_DNA"/>
</dbReference>
<feature type="chain" id="PRO_5013266012" evidence="1">
    <location>
        <begin position="16"/>
        <end position="138"/>
    </location>
</feature>
<feature type="non-terminal residue" evidence="2">
    <location>
        <position position="138"/>
    </location>
</feature>